<dbReference type="Pfam" id="PF09084">
    <property type="entry name" value="NMT1"/>
    <property type="match status" value="1"/>
</dbReference>
<reference evidence="3 4" key="1">
    <citation type="submission" date="2017-03" db="EMBL/GenBank/DDBJ databases">
        <title>Genome sequence of Clostridium chromiireducens DSM 23318.</title>
        <authorList>
            <person name="Poehlein A."/>
            <person name="Daniel R."/>
        </authorList>
    </citation>
    <scope>NUCLEOTIDE SEQUENCE [LARGE SCALE GENOMIC DNA]</scope>
    <source>
        <strain evidence="3 4">DSM 23318</strain>
    </source>
</reference>
<evidence type="ECO:0000313" key="3">
    <source>
        <dbReference type="EMBL" id="OPJ55103.1"/>
    </source>
</evidence>
<sequence>MKNLKRLIPLTLVFAIASSITGCQKNTAQSVNAEYKYGKLKIQALSGAVCGAPSYIAFEKGFFKEEGLDVELVSGTLDENKTGLATGEFVVTNGDFQWFPSIQQGMNLKIIGGLHKGCIKIVLPPNSPIKTAADLKGKNIGVDEIGGTPMSVATIVLANAGINPQTEVTWKPYPLDQLNEAVSKGEVDAFAAWDPFGTLAVENNGYKVLTDISTDPLFAGKSCCFLYAGENQIKENPEKVKAIARAYQKADAWIKEHPEEAAKIEIDKKYIASDNLKLVTELIKSYDFEYTTDSAKDDISYFVKKLDKTGFLKDNTDPTQFANDTYYDILNK</sequence>
<feature type="domain" description="Solute-binding protein family 3/N-terminal" evidence="2">
    <location>
        <begin position="49"/>
        <end position="274"/>
    </location>
</feature>
<keyword evidence="4" id="KW-1185">Reference proteome</keyword>
<proteinExistence type="inferred from homology"/>
<dbReference type="RefSeq" id="WP_079442368.1">
    <property type="nucleotide sequence ID" value="NZ_MZGT01000132.1"/>
</dbReference>
<protein>
    <submittedName>
        <fullName evidence="3">Putative aliphatic sulfonates-binding protein</fullName>
    </submittedName>
</protein>
<dbReference type="OrthoDB" id="9802202at2"/>
<dbReference type="PANTHER" id="PTHR30024">
    <property type="entry name" value="ALIPHATIC SULFONATES-BINDING PROTEIN-RELATED"/>
    <property type="match status" value="1"/>
</dbReference>
<dbReference type="InterPro" id="IPR001638">
    <property type="entry name" value="Solute-binding_3/MltF_N"/>
</dbReference>
<dbReference type="STRING" id="225345.CLCHR_47320"/>
<evidence type="ECO:0000313" key="4">
    <source>
        <dbReference type="Proteomes" id="UP000191056"/>
    </source>
</evidence>
<dbReference type="SMART" id="SM00062">
    <property type="entry name" value="PBPb"/>
    <property type="match status" value="1"/>
</dbReference>
<evidence type="ECO:0000256" key="1">
    <source>
        <dbReference type="ARBA" id="ARBA00010742"/>
    </source>
</evidence>
<dbReference type="Gene3D" id="3.40.190.10">
    <property type="entry name" value="Periplasmic binding protein-like II"/>
    <property type="match status" value="2"/>
</dbReference>
<comment type="similarity">
    <text evidence="1">Belongs to the bacterial solute-binding protein SsuA/TauA family.</text>
</comment>
<dbReference type="AlphaFoldDB" id="A0A1V4I570"/>
<name>A0A1V4I570_9CLOT</name>
<organism evidence="3 4">
    <name type="scientific">Clostridium chromiireducens</name>
    <dbReference type="NCBI Taxonomy" id="225345"/>
    <lineage>
        <taxon>Bacteria</taxon>
        <taxon>Bacillati</taxon>
        <taxon>Bacillota</taxon>
        <taxon>Clostridia</taxon>
        <taxon>Eubacteriales</taxon>
        <taxon>Clostridiaceae</taxon>
        <taxon>Clostridium</taxon>
    </lineage>
</organism>
<dbReference type="PROSITE" id="PS51257">
    <property type="entry name" value="PROKAR_LIPOPROTEIN"/>
    <property type="match status" value="1"/>
</dbReference>
<dbReference type="SUPFAM" id="SSF53850">
    <property type="entry name" value="Periplasmic binding protein-like II"/>
    <property type="match status" value="1"/>
</dbReference>
<dbReference type="Proteomes" id="UP000191056">
    <property type="component" value="Unassembled WGS sequence"/>
</dbReference>
<dbReference type="InterPro" id="IPR015168">
    <property type="entry name" value="SsuA/THI5"/>
</dbReference>
<evidence type="ECO:0000259" key="2">
    <source>
        <dbReference type="SMART" id="SM00062"/>
    </source>
</evidence>
<accession>A0A1V4I570</accession>
<comment type="caution">
    <text evidence="3">The sequence shown here is derived from an EMBL/GenBank/DDBJ whole genome shotgun (WGS) entry which is preliminary data.</text>
</comment>
<dbReference type="EMBL" id="MZGT01000132">
    <property type="protein sequence ID" value="OPJ55103.1"/>
    <property type="molecule type" value="Genomic_DNA"/>
</dbReference>
<gene>
    <name evidence="3" type="primary">ssuA_7</name>
    <name evidence="3" type="ORF">CLCHR_47320</name>
</gene>